<evidence type="ECO:0000256" key="1">
    <source>
        <dbReference type="SAM" id="MobiDB-lite"/>
    </source>
</evidence>
<proteinExistence type="predicted"/>
<reference evidence="3" key="1">
    <citation type="submission" date="2016-10" db="EMBL/GenBank/DDBJ databases">
        <authorList>
            <person name="Varghese N."/>
        </authorList>
    </citation>
    <scope>NUCLEOTIDE SEQUENCE [LARGE SCALE GENOMIC DNA]</scope>
    <source>
        <strain evidence="3">DSM 45096 / BCRC 16803 / CGMCC 4.1857 / CIP 109030 / JCM 12277 / KCTC 19219 / NBRC 100920 / 33214</strain>
    </source>
</reference>
<dbReference type="OrthoDB" id="3854755at2"/>
<dbReference type="AlphaFoldDB" id="A0A1H7NTP2"/>
<name>A0A1H7NTP2_STRJI</name>
<dbReference type="RefSeq" id="WP_042444892.1">
    <property type="nucleotide sequence ID" value="NZ_BBPN01000008.1"/>
</dbReference>
<gene>
    <name evidence="2" type="ORF">SAMN05414137_10754</name>
</gene>
<evidence type="ECO:0000313" key="3">
    <source>
        <dbReference type="Proteomes" id="UP000183015"/>
    </source>
</evidence>
<feature type="compositionally biased region" description="Polar residues" evidence="1">
    <location>
        <begin position="97"/>
        <end position="112"/>
    </location>
</feature>
<dbReference type="STRING" id="235985.SAMN05414137_10754"/>
<feature type="region of interest" description="Disordered" evidence="1">
    <location>
        <begin position="87"/>
        <end position="112"/>
    </location>
</feature>
<sequence length="112" mass="12591">MYYCELRITEEAGYDARVIAPGAPENLPVSAKELARQHLLAELQSRQFTQEPMPHRVEVRIWEERPDGHPDAAAVWTLDEESLFRLSSVPATESDPSETSRSDPSLATARSQ</sequence>
<accession>A0A1H7NTP2</accession>
<protein>
    <submittedName>
        <fullName evidence="2">Uncharacterized protein</fullName>
    </submittedName>
</protein>
<dbReference type="Proteomes" id="UP000183015">
    <property type="component" value="Unassembled WGS sequence"/>
</dbReference>
<evidence type="ECO:0000313" key="2">
    <source>
        <dbReference type="EMBL" id="SEL26398.1"/>
    </source>
</evidence>
<organism evidence="2 3">
    <name type="scientific">Streptacidiphilus jiangxiensis</name>
    <dbReference type="NCBI Taxonomy" id="235985"/>
    <lineage>
        <taxon>Bacteria</taxon>
        <taxon>Bacillati</taxon>
        <taxon>Actinomycetota</taxon>
        <taxon>Actinomycetes</taxon>
        <taxon>Kitasatosporales</taxon>
        <taxon>Streptomycetaceae</taxon>
        <taxon>Streptacidiphilus</taxon>
    </lineage>
</organism>
<dbReference type="EMBL" id="FOAZ01000007">
    <property type="protein sequence ID" value="SEL26398.1"/>
    <property type="molecule type" value="Genomic_DNA"/>
</dbReference>
<keyword evidence="3" id="KW-1185">Reference proteome</keyword>